<protein>
    <submittedName>
        <fullName evidence="2">Uncharacterized protein</fullName>
    </submittedName>
</protein>
<keyword evidence="1" id="KW-0472">Membrane</keyword>
<keyword evidence="4" id="KW-1185">Reference proteome</keyword>
<sequence length="91" mass="10138">MDIQEKLMQHRSNVAMTFIVSVVISLLLYASPRLINILTYFWPLFASTAVLLVAIIGFGGLSQLASETHGYKAGEGIIDYVQRRPEHTEVS</sequence>
<comment type="caution">
    <text evidence="2">The sequence shown here is derived from an EMBL/GenBank/DDBJ whole genome shotgun (WGS) entry which is preliminary data.</text>
</comment>
<proteinExistence type="predicted"/>
<dbReference type="EMBL" id="CM031817">
    <property type="protein sequence ID" value="KAG6641923.1"/>
    <property type="molecule type" value="Genomic_DNA"/>
</dbReference>
<feature type="transmembrane region" description="Helical" evidence="1">
    <location>
        <begin position="37"/>
        <end position="61"/>
    </location>
</feature>
<gene>
    <name evidence="2" type="ORF">CIPAW_09G107600</name>
    <name evidence="3" type="ORF">I3842_09G105000</name>
</gene>
<dbReference type="PANTHER" id="PTHR34125:SF7">
    <property type="entry name" value="TRANSMEMBRANE PROTEIN"/>
    <property type="match status" value="1"/>
</dbReference>
<evidence type="ECO:0000313" key="3">
    <source>
        <dbReference type="EMBL" id="KAG6695580.1"/>
    </source>
</evidence>
<keyword evidence="1" id="KW-1133">Transmembrane helix</keyword>
<dbReference type="Proteomes" id="UP000811246">
    <property type="component" value="Chromosome 9"/>
</dbReference>
<evidence type="ECO:0000313" key="4">
    <source>
        <dbReference type="Proteomes" id="UP000811609"/>
    </source>
</evidence>
<dbReference type="EMBL" id="CM031817">
    <property type="protein sequence ID" value="KAG6641922.1"/>
    <property type="molecule type" value="Genomic_DNA"/>
</dbReference>
<keyword evidence="1" id="KW-0812">Transmembrane</keyword>
<feature type="transmembrane region" description="Helical" evidence="1">
    <location>
        <begin position="12"/>
        <end position="31"/>
    </location>
</feature>
<reference evidence="3" key="2">
    <citation type="submission" date="2021-01" db="EMBL/GenBank/DDBJ databases">
        <authorList>
            <person name="Lovell J.T."/>
            <person name="Bentley N."/>
            <person name="Bhattarai G."/>
            <person name="Jenkins J.W."/>
            <person name="Sreedasyam A."/>
            <person name="Alarcon Y."/>
            <person name="Bock C."/>
            <person name="Boston L."/>
            <person name="Carlson J."/>
            <person name="Cervantes K."/>
            <person name="Clermont K."/>
            <person name="Krom N."/>
            <person name="Kubenka K."/>
            <person name="Mamidi S."/>
            <person name="Mattison C."/>
            <person name="Monteros M."/>
            <person name="Pisani C."/>
            <person name="Plott C."/>
            <person name="Rajasekar S."/>
            <person name="Rhein H.S."/>
            <person name="Rohla C."/>
            <person name="Song M."/>
            <person name="Hilaire R.S."/>
            <person name="Shu S."/>
            <person name="Wells L."/>
            <person name="Wang X."/>
            <person name="Webber J."/>
            <person name="Heerema R.J."/>
            <person name="Klein P."/>
            <person name="Conner P."/>
            <person name="Grauke L."/>
            <person name="Grimwood J."/>
            <person name="Schmutz J."/>
            <person name="Randall J.J."/>
        </authorList>
    </citation>
    <scope>NUCLEOTIDE SEQUENCE</scope>
    <source>
        <tissue evidence="3">Leaf</tissue>
    </source>
</reference>
<organism evidence="2 4">
    <name type="scientific">Carya illinoinensis</name>
    <name type="common">Pecan</name>
    <dbReference type="NCBI Taxonomy" id="32201"/>
    <lineage>
        <taxon>Eukaryota</taxon>
        <taxon>Viridiplantae</taxon>
        <taxon>Streptophyta</taxon>
        <taxon>Embryophyta</taxon>
        <taxon>Tracheophyta</taxon>
        <taxon>Spermatophyta</taxon>
        <taxon>Magnoliopsida</taxon>
        <taxon>eudicotyledons</taxon>
        <taxon>Gunneridae</taxon>
        <taxon>Pentapetalae</taxon>
        <taxon>rosids</taxon>
        <taxon>fabids</taxon>
        <taxon>Fagales</taxon>
        <taxon>Juglandaceae</taxon>
        <taxon>Carya</taxon>
    </lineage>
</organism>
<evidence type="ECO:0000256" key="1">
    <source>
        <dbReference type="SAM" id="Phobius"/>
    </source>
</evidence>
<dbReference type="EMBL" id="CM031833">
    <property type="protein sequence ID" value="KAG6695580.1"/>
    <property type="molecule type" value="Genomic_DNA"/>
</dbReference>
<dbReference type="Proteomes" id="UP000811609">
    <property type="component" value="Chromosome 9"/>
</dbReference>
<evidence type="ECO:0000313" key="2">
    <source>
        <dbReference type="EMBL" id="KAG6641922.1"/>
    </source>
</evidence>
<accession>A0A8T1PLH6</accession>
<reference evidence="2" key="1">
    <citation type="submission" date="2020-12" db="EMBL/GenBank/DDBJ databases">
        <title>WGS assembly of Carya illinoinensis cv. Pawnee.</title>
        <authorList>
            <person name="Platts A."/>
            <person name="Shu S."/>
            <person name="Wright S."/>
            <person name="Barry K."/>
            <person name="Edger P."/>
            <person name="Pires J.C."/>
            <person name="Schmutz J."/>
        </authorList>
    </citation>
    <scope>NUCLEOTIDE SEQUENCE</scope>
    <source>
        <tissue evidence="2">Leaf</tissue>
    </source>
</reference>
<dbReference type="PANTHER" id="PTHR34125">
    <property type="entry name" value="OS01G0762900 PROTEIN"/>
    <property type="match status" value="1"/>
</dbReference>
<name>A0A8T1PLH6_CARIL</name>
<dbReference type="AlphaFoldDB" id="A0A8T1PLH6"/>